<dbReference type="PATRIC" id="fig|29422.6.peg.2747"/>
<keyword evidence="3 6" id="KW-0808">Transferase</keyword>
<keyword evidence="2 6" id="KW-0328">Glycosyltransferase</keyword>
<dbReference type="Gene3D" id="3.40.1030.10">
    <property type="entry name" value="Nucleoside phosphorylase/phosphoribosyltransferase catalytic domain"/>
    <property type="match status" value="1"/>
</dbReference>
<dbReference type="EC" id="2.4.2.4" evidence="1"/>
<reference evidence="6 7" key="1">
    <citation type="submission" date="2015-11" db="EMBL/GenBank/DDBJ databases">
        <title>Genomic analysis of 38 Legionella species identifies large and diverse effector repertoires.</title>
        <authorList>
            <person name="Burstein D."/>
            <person name="Amaro F."/>
            <person name="Zusman T."/>
            <person name="Lifshitz Z."/>
            <person name="Cohen O."/>
            <person name="Gilbert J.A."/>
            <person name="Pupko T."/>
            <person name="Shuman H.A."/>
            <person name="Segal G."/>
        </authorList>
    </citation>
    <scope>NUCLEOTIDE SEQUENCE [LARGE SCALE GENOMIC DNA]</scope>
    <source>
        <strain evidence="6 7">ATCC 43878</strain>
    </source>
</reference>
<dbReference type="OrthoDB" id="341217at2"/>
<dbReference type="GO" id="GO:0006206">
    <property type="term" value="P:pyrimidine nucleobase metabolic process"/>
    <property type="evidence" value="ECO:0007669"/>
    <property type="project" value="InterPro"/>
</dbReference>
<dbReference type="STRING" id="29422.Lbru_2584"/>
<comment type="caution">
    <text evidence="6">The sequence shown here is derived from an EMBL/GenBank/DDBJ whole genome shotgun (WGS) entry which is preliminary data.</text>
</comment>
<accession>A0A0W0S5F9</accession>
<dbReference type="SUPFAM" id="SSF54680">
    <property type="entry name" value="Pyrimidine nucleoside phosphorylase C-terminal domain"/>
    <property type="match status" value="1"/>
</dbReference>
<dbReference type="PANTHER" id="PTHR10515">
    <property type="entry name" value="THYMIDINE PHOSPHORYLASE"/>
    <property type="match status" value="1"/>
</dbReference>
<dbReference type="EMBL" id="LNXV01000033">
    <property type="protein sequence ID" value="KTC78292.1"/>
    <property type="molecule type" value="Genomic_DNA"/>
</dbReference>
<evidence type="ECO:0000256" key="1">
    <source>
        <dbReference type="ARBA" id="ARBA00011892"/>
    </source>
</evidence>
<dbReference type="InterPro" id="IPR000053">
    <property type="entry name" value="Thymidine/pyrmidine_PPase"/>
</dbReference>
<dbReference type="InterPro" id="IPR013466">
    <property type="entry name" value="Thymidine/AMP_Pase"/>
</dbReference>
<comment type="catalytic activity">
    <reaction evidence="4">
        <text>thymidine + phosphate = 2-deoxy-alpha-D-ribose 1-phosphate + thymine</text>
        <dbReference type="Rhea" id="RHEA:16037"/>
        <dbReference type="ChEBI" id="CHEBI:17748"/>
        <dbReference type="ChEBI" id="CHEBI:17821"/>
        <dbReference type="ChEBI" id="CHEBI:43474"/>
        <dbReference type="ChEBI" id="CHEBI:57259"/>
        <dbReference type="EC" id="2.4.2.4"/>
    </reaction>
</comment>
<evidence type="ECO:0000256" key="3">
    <source>
        <dbReference type="ARBA" id="ARBA00022679"/>
    </source>
</evidence>
<dbReference type="InterPro" id="IPR036320">
    <property type="entry name" value="Glycosyl_Trfase_fam3_N_dom_sf"/>
</dbReference>
<dbReference type="NCBIfam" id="NF003338">
    <property type="entry name" value="PRK04350.1"/>
    <property type="match status" value="1"/>
</dbReference>
<gene>
    <name evidence="6" type="ORF">Lbru_2584</name>
</gene>
<dbReference type="InterPro" id="IPR035902">
    <property type="entry name" value="Nuc_phospho_transferase"/>
</dbReference>
<dbReference type="GO" id="GO:0004645">
    <property type="term" value="F:1,4-alpha-oligoglucan phosphorylase activity"/>
    <property type="evidence" value="ECO:0007669"/>
    <property type="project" value="InterPro"/>
</dbReference>
<name>A0A0W0S5F9_9GAMM</name>
<proteinExistence type="predicted"/>
<dbReference type="GO" id="GO:0006213">
    <property type="term" value="P:pyrimidine nucleoside metabolic process"/>
    <property type="evidence" value="ECO:0007669"/>
    <property type="project" value="InterPro"/>
</dbReference>
<keyword evidence="7" id="KW-1185">Reference proteome</keyword>
<protein>
    <recommendedName>
        <fullName evidence="1">thymidine phosphorylase</fullName>
        <ecNumber evidence="1">2.4.2.4</ecNumber>
    </recommendedName>
</protein>
<dbReference type="Gene3D" id="3.90.1170.30">
    <property type="entry name" value="Pyrimidine nucleoside phosphorylase-like, C-terminal domain"/>
    <property type="match status" value="1"/>
</dbReference>
<dbReference type="SMART" id="SM00941">
    <property type="entry name" value="PYNP_C"/>
    <property type="match status" value="1"/>
</dbReference>
<evidence type="ECO:0000256" key="2">
    <source>
        <dbReference type="ARBA" id="ARBA00022676"/>
    </source>
</evidence>
<dbReference type="Pfam" id="PF00591">
    <property type="entry name" value="Glycos_transf_3"/>
    <property type="match status" value="1"/>
</dbReference>
<dbReference type="SUPFAM" id="SSF47648">
    <property type="entry name" value="Nucleoside phosphorylase/phosphoribosyltransferase N-terminal domain"/>
    <property type="match status" value="1"/>
</dbReference>
<dbReference type="GO" id="GO:0005829">
    <property type="term" value="C:cytosol"/>
    <property type="evidence" value="ECO:0007669"/>
    <property type="project" value="TreeGrafter"/>
</dbReference>
<evidence type="ECO:0000313" key="6">
    <source>
        <dbReference type="EMBL" id="KTC78292.1"/>
    </source>
</evidence>
<dbReference type="InterPro" id="IPR000312">
    <property type="entry name" value="Glycosyl_Trfase_fam3"/>
</dbReference>
<dbReference type="NCBIfam" id="TIGR02645">
    <property type="entry name" value="ARCH_P_rylase"/>
    <property type="match status" value="1"/>
</dbReference>
<dbReference type="Proteomes" id="UP000054742">
    <property type="component" value="Unassembled WGS sequence"/>
</dbReference>
<dbReference type="InterPro" id="IPR017459">
    <property type="entry name" value="Glycosyl_Trfase_fam3_N_dom"/>
</dbReference>
<dbReference type="PANTHER" id="PTHR10515:SF0">
    <property type="entry name" value="THYMIDINE PHOSPHORYLASE"/>
    <property type="match status" value="1"/>
</dbReference>
<dbReference type="RefSeq" id="WP_058442554.1">
    <property type="nucleotide sequence ID" value="NZ_CAAAHU010000004.1"/>
</dbReference>
<evidence type="ECO:0000313" key="7">
    <source>
        <dbReference type="Proteomes" id="UP000054742"/>
    </source>
</evidence>
<dbReference type="Pfam" id="PF02885">
    <property type="entry name" value="Glycos_trans_3N"/>
    <property type="match status" value="1"/>
</dbReference>
<organism evidence="6 7">
    <name type="scientific">Legionella brunensis</name>
    <dbReference type="NCBI Taxonomy" id="29422"/>
    <lineage>
        <taxon>Bacteria</taxon>
        <taxon>Pseudomonadati</taxon>
        <taxon>Pseudomonadota</taxon>
        <taxon>Gammaproteobacteria</taxon>
        <taxon>Legionellales</taxon>
        <taxon>Legionellaceae</taxon>
        <taxon>Legionella</taxon>
    </lineage>
</organism>
<feature type="domain" description="Pyrimidine nucleoside phosphorylase C-terminal" evidence="5">
    <location>
        <begin position="432"/>
        <end position="498"/>
    </location>
</feature>
<evidence type="ECO:0000256" key="4">
    <source>
        <dbReference type="ARBA" id="ARBA00048550"/>
    </source>
</evidence>
<dbReference type="GO" id="GO:0009032">
    <property type="term" value="F:thymidine phosphorylase activity"/>
    <property type="evidence" value="ECO:0007669"/>
    <property type="project" value="UniProtKB-EC"/>
</dbReference>
<dbReference type="SUPFAM" id="SSF52418">
    <property type="entry name" value="Nucleoside phosphorylase/phosphoribosyltransferase catalytic domain"/>
    <property type="match status" value="1"/>
</dbReference>
<evidence type="ECO:0000259" key="5">
    <source>
        <dbReference type="SMART" id="SM00941"/>
    </source>
</evidence>
<dbReference type="InterPro" id="IPR017872">
    <property type="entry name" value="Pyrmidine_PPase_CS"/>
</dbReference>
<dbReference type="Pfam" id="PF07831">
    <property type="entry name" value="PYNP_C"/>
    <property type="match status" value="1"/>
</dbReference>
<sequence>MNQQTSKLRLTYLGIDPSREYVVYLHPDCFIIQMEGFEPDCQILVSHKNRSIVATLNIIHSNLLKTEEVSLSEKAWKQLGSAEGDFLELSRSEPVNSLKYVRGKIFGKELKSPQIDEIIFDIAAGKYSKVHLASFITACAQNNFNPNEILYLTQALVKTGKRLKWDYPFVMDKHSVGGIPGNRITPIIVSIVAAAGLIIPKTSSRAITSPAGTADVVETVTSITLSAAKIKRVVNKEGGCIVWGNSLGFSAADDRIIHIERMLRIDPVGPMVASVLSKKIGIGATHVVIDIPVGPTAKIRCEDTFNQVEEYFSFVANALGINLYIIKSDGTQPIGKGIGPALEMKDILAILNNEKNSDININLKNKALEFAAILIEAGKIVKEGEGVKFAREILHSGKALKKFIAICEAQGGFREPPSAPYTYEIVASKTGIIEEVDNRDLSLVAKLAGAPYHPAAGIEFFVLKENYVENNQLLYRIHAESKSELDYAVAYAKKMPIIKIDSKE</sequence>
<dbReference type="InterPro" id="IPR036566">
    <property type="entry name" value="PYNP-like_C_sf"/>
</dbReference>
<dbReference type="Gene3D" id="1.20.970.50">
    <property type="match status" value="1"/>
</dbReference>
<dbReference type="InterPro" id="IPR013102">
    <property type="entry name" value="PYNP_C"/>
</dbReference>
<dbReference type="AlphaFoldDB" id="A0A0W0S5F9"/>
<dbReference type="PROSITE" id="PS00647">
    <property type="entry name" value="THYMID_PHOSPHORYLASE"/>
    <property type="match status" value="1"/>
</dbReference>